<evidence type="ECO:0000256" key="8">
    <source>
        <dbReference type="SAM" id="MobiDB-lite"/>
    </source>
</evidence>
<feature type="transmembrane region" description="Helical" evidence="9">
    <location>
        <begin position="247"/>
        <end position="266"/>
    </location>
</feature>
<keyword evidence="4" id="KW-0997">Cell inner membrane</keyword>
<evidence type="ECO:0000313" key="11">
    <source>
        <dbReference type="Proteomes" id="UP000004386"/>
    </source>
</evidence>
<keyword evidence="3" id="KW-1003">Cell membrane</keyword>
<organism evidence="10 11">
    <name type="scientific">Brucella intermedia LMG 3301</name>
    <dbReference type="NCBI Taxonomy" id="641118"/>
    <lineage>
        <taxon>Bacteria</taxon>
        <taxon>Pseudomonadati</taxon>
        <taxon>Pseudomonadota</taxon>
        <taxon>Alphaproteobacteria</taxon>
        <taxon>Hyphomicrobiales</taxon>
        <taxon>Brucellaceae</taxon>
        <taxon>Brucella/Ochrobactrum group</taxon>
        <taxon>Brucella</taxon>
    </lineage>
</organism>
<evidence type="ECO:0000256" key="2">
    <source>
        <dbReference type="ARBA" id="ARBA00022448"/>
    </source>
</evidence>
<dbReference type="AlphaFoldDB" id="C4WLJ8"/>
<evidence type="ECO:0000256" key="3">
    <source>
        <dbReference type="ARBA" id="ARBA00022475"/>
    </source>
</evidence>
<dbReference type="Proteomes" id="UP000004386">
    <property type="component" value="Unassembled WGS sequence"/>
</dbReference>
<feature type="transmembrane region" description="Helical" evidence="9">
    <location>
        <begin position="278"/>
        <end position="296"/>
    </location>
</feature>
<keyword evidence="5 9" id="KW-0812">Transmembrane</keyword>
<keyword evidence="7 9" id="KW-0472">Membrane</keyword>
<dbReference type="Pfam" id="PF02653">
    <property type="entry name" value="BPD_transp_2"/>
    <property type="match status" value="1"/>
</dbReference>
<gene>
    <name evidence="10" type="ORF">OINT_2000107</name>
</gene>
<evidence type="ECO:0000256" key="7">
    <source>
        <dbReference type="ARBA" id="ARBA00023136"/>
    </source>
</evidence>
<dbReference type="GO" id="GO:0022857">
    <property type="term" value="F:transmembrane transporter activity"/>
    <property type="evidence" value="ECO:0007669"/>
    <property type="project" value="InterPro"/>
</dbReference>
<feature type="transmembrane region" description="Helical" evidence="9">
    <location>
        <begin position="329"/>
        <end position="346"/>
    </location>
</feature>
<proteinExistence type="predicted"/>
<sequence>MPPPSPHGVTAKASPEETSDMKQSSDMRRILGGDSNIIQLIVITVLVFALMTWMNPDKFLRYYNFESISYIMPELGILSVAMMIAMLTGGIDLSVVGIANLAGIVAGVYFHSSMVQAAQASGSGMLFYTIIGILLALLVGLVSGLVNGLLIARLRITPILATLGTGQVLMGLALVLTGGPAIVGFPDAWNWVGNGNLFGIATPFLLFIAVCIVVAILLTRTTLGINLMLIGTNPRAAVFAGIRKERMILYSYMLTGVLASIAGIILSGRTNAAKSDYGASYLLQAVLIAVLGGTNPAGGKGRVLGIAIALVALMLLSSGFQMMRFSNHLIDFIWGAFLILVIAINASRNQGR</sequence>
<evidence type="ECO:0000256" key="4">
    <source>
        <dbReference type="ARBA" id="ARBA00022519"/>
    </source>
</evidence>
<keyword evidence="2" id="KW-0813">Transport</keyword>
<name>C4WLJ8_9HYPH</name>
<dbReference type="PANTHER" id="PTHR32196">
    <property type="entry name" value="ABC TRANSPORTER PERMEASE PROTEIN YPHD-RELATED-RELATED"/>
    <property type="match status" value="1"/>
</dbReference>
<protein>
    <submittedName>
        <fullName evidence="10">Monosaccharide-transporting ATPase</fullName>
    </submittedName>
</protein>
<feature type="transmembrane region" description="Helical" evidence="9">
    <location>
        <begin position="197"/>
        <end position="218"/>
    </location>
</feature>
<dbReference type="InterPro" id="IPR001851">
    <property type="entry name" value="ABC_transp_permease"/>
</dbReference>
<dbReference type="PANTHER" id="PTHR32196:SF21">
    <property type="entry name" value="ABC TRANSPORTER PERMEASE PROTEIN YPHD-RELATED"/>
    <property type="match status" value="1"/>
</dbReference>
<dbReference type="HOGENOM" id="CLU_028880_0_0_5"/>
<dbReference type="GO" id="GO:0005886">
    <property type="term" value="C:plasma membrane"/>
    <property type="evidence" value="ECO:0007669"/>
    <property type="project" value="UniProtKB-SubCell"/>
</dbReference>
<evidence type="ECO:0000256" key="9">
    <source>
        <dbReference type="SAM" id="Phobius"/>
    </source>
</evidence>
<dbReference type="EMBL" id="ACQA01000002">
    <property type="protein sequence ID" value="EEQ92980.1"/>
    <property type="molecule type" value="Genomic_DNA"/>
</dbReference>
<evidence type="ECO:0000313" key="10">
    <source>
        <dbReference type="EMBL" id="EEQ92980.1"/>
    </source>
</evidence>
<evidence type="ECO:0000256" key="1">
    <source>
        <dbReference type="ARBA" id="ARBA00004651"/>
    </source>
</evidence>
<feature type="transmembrane region" description="Helical" evidence="9">
    <location>
        <begin position="303"/>
        <end position="323"/>
    </location>
</feature>
<dbReference type="CDD" id="cd06579">
    <property type="entry name" value="TM_PBP1_transp_AraH_like"/>
    <property type="match status" value="1"/>
</dbReference>
<comment type="caution">
    <text evidence="10">The sequence shown here is derived from an EMBL/GenBank/DDBJ whole genome shotgun (WGS) entry which is preliminary data.</text>
</comment>
<evidence type="ECO:0000256" key="6">
    <source>
        <dbReference type="ARBA" id="ARBA00022989"/>
    </source>
</evidence>
<comment type="subcellular location">
    <subcellularLocation>
        <location evidence="1">Cell membrane</location>
        <topology evidence="1">Multi-pass membrane protein</topology>
    </subcellularLocation>
</comment>
<feature type="transmembrane region" description="Helical" evidence="9">
    <location>
        <begin position="37"/>
        <end position="54"/>
    </location>
</feature>
<feature type="transmembrane region" description="Helical" evidence="9">
    <location>
        <begin position="159"/>
        <end position="185"/>
    </location>
</feature>
<accession>C4WLJ8</accession>
<reference evidence="10 11" key="1">
    <citation type="submission" date="2009-05" db="EMBL/GenBank/DDBJ databases">
        <authorList>
            <person name="Setubal J.C."/>
            <person name="Boyle S."/>
            <person name="Crasta O.R."/>
            <person name="Gillespie J.J."/>
            <person name="Kenyon R.W."/>
            <person name="Lu J."/>
            <person name="Mane S."/>
            <person name="Nagrani S."/>
            <person name="Shallom J.M."/>
            <person name="Shallom S."/>
            <person name="Shukla M."/>
            <person name="Snyder E.E."/>
            <person name="Sobral B.W."/>
            <person name="Wattam A.R."/>
            <person name="Will R."/>
            <person name="Williams K."/>
            <person name="Yoo H."/>
            <person name="Munk C."/>
            <person name="Tapia R."/>
            <person name="Green L."/>
            <person name="Rogers Y."/>
            <person name="Detter J.C."/>
            <person name="Bruce D."/>
            <person name="Brettin T.S."/>
            <person name="Tsolis R."/>
        </authorList>
    </citation>
    <scope>NUCLEOTIDE SEQUENCE [LARGE SCALE GENOMIC DNA]</scope>
    <source>
        <strain evidence="10 11">LMG 3301</strain>
    </source>
</reference>
<keyword evidence="6 9" id="KW-1133">Transmembrane helix</keyword>
<feature type="region of interest" description="Disordered" evidence="8">
    <location>
        <begin position="1"/>
        <end position="25"/>
    </location>
</feature>
<feature type="transmembrane region" description="Helical" evidence="9">
    <location>
        <begin position="75"/>
        <end position="105"/>
    </location>
</feature>
<feature type="transmembrane region" description="Helical" evidence="9">
    <location>
        <begin position="125"/>
        <end position="152"/>
    </location>
</feature>
<evidence type="ECO:0000256" key="5">
    <source>
        <dbReference type="ARBA" id="ARBA00022692"/>
    </source>
</evidence>